<organism evidence="1 2">
    <name type="scientific">Stappia indica</name>
    <dbReference type="NCBI Taxonomy" id="538381"/>
    <lineage>
        <taxon>Bacteria</taxon>
        <taxon>Pseudomonadati</taxon>
        <taxon>Pseudomonadota</taxon>
        <taxon>Alphaproteobacteria</taxon>
        <taxon>Hyphomicrobiales</taxon>
        <taxon>Stappiaceae</taxon>
        <taxon>Stappia</taxon>
    </lineage>
</organism>
<sequence length="143" mass="15010">MAVPLLALGPHVFEIAPLNFQALDRQTEALWPSIPRFGNAPGRQFVGYGENPVTISGLLFPEEFGGRSEFEAIRATQAAATPVMMVGWAAAGAAGRVFGKVVILSVTDTQSIISANGQGRKLEYAIEVAPHGDGSGGSLGIFR</sequence>
<dbReference type="Pfam" id="PF06995">
    <property type="entry name" value="Phage_P2_GpU"/>
    <property type="match status" value="1"/>
</dbReference>
<evidence type="ECO:0000313" key="2">
    <source>
        <dbReference type="Proteomes" id="UP000219331"/>
    </source>
</evidence>
<name>A0A285TXS9_9HYPH</name>
<proteinExistence type="predicted"/>
<accession>A0A285TXS9</accession>
<dbReference type="Proteomes" id="UP000219331">
    <property type="component" value="Unassembled WGS sequence"/>
</dbReference>
<protein>
    <recommendedName>
        <fullName evidence="3">Phage tail protein</fullName>
    </recommendedName>
</protein>
<gene>
    <name evidence="1" type="ORF">SAMN05421512_1189</name>
</gene>
<evidence type="ECO:0000313" key="1">
    <source>
        <dbReference type="EMBL" id="SOC27380.1"/>
    </source>
</evidence>
<keyword evidence="2" id="KW-1185">Reference proteome</keyword>
<dbReference type="InterPro" id="IPR009734">
    <property type="entry name" value="Myoviridae_GpU"/>
</dbReference>
<dbReference type="OrthoDB" id="1550902at2"/>
<dbReference type="AlphaFoldDB" id="A0A285TXS9"/>
<evidence type="ECO:0008006" key="3">
    <source>
        <dbReference type="Google" id="ProtNLM"/>
    </source>
</evidence>
<reference evidence="1 2" key="1">
    <citation type="submission" date="2017-08" db="EMBL/GenBank/DDBJ databases">
        <authorList>
            <person name="de Groot N.N."/>
        </authorList>
    </citation>
    <scope>NUCLEOTIDE SEQUENCE [LARGE SCALE GENOMIC DNA]</scope>
    <source>
        <strain evidence="1 2">USBA 352</strain>
    </source>
</reference>
<dbReference type="RefSeq" id="WP_097176665.1">
    <property type="nucleotide sequence ID" value="NZ_OBML01000018.1"/>
</dbReference>
<dbReference type="EMBL" id="OBML01000018">
    <property type="protein sequence ID" value="SOC27380.1"/>
    <property type="molecule type" value="Genomic_DNA"/>
</dbReference>